<gene>
    <name evidence="1" type="ORF">ACFFGV_08605</name>
</gene>
<comment type="caution">
    <text evidence="1">The sequence shown here is derived from an EMBL/GenBank/DDBJ whole genome shotgun (WGS) entry which is preliminary data.</text>
</comment>
<accession>A0ABV6LML5</accession>
<evidence type="ECO:0008006" key="3">
    <source>
        <dbReference type="Google" id="ProtNLM"/>
    </source>
</evidence>
<protein>
    <recommendedName>
        <fullName evidence="3">Secreted protein</fullName>
    </recommendedName>
</protein>
<organism evidence="1 2">
    <name type="scientific">Pontibacillus salicampi</name>
    <dbReference type="NCBI Taxonomy" id="1449801"/>
    <lineage>
        <taxon>Bacteria</taxon>
        <taxon>Bacillati</taxon>
        <taxon>Bacillota</taxon>
        <taxon>Bacilli</taxon>
        <taxon>Bacillales</taxon>
        <taxon>Bacillaceae</taxon>
        <taxon>Pontibacillus</taxon>
    </lineage>
</organism>
<sequence length="84" mass="8967">MNKLKVTPPIVLLTSLSVPSAINNKPPAAYPSILKVSRKGSGWDEVVSNVGVVGGRWVIHGIKQWEVPISSCSLAVSSHIFVCD</sequence>
<proteinExistence type="predicted"/>
<dbReference type="EMBL" id="JBHLTP010000005">
    <property type="protein sequence ID" value="MFC0523645.1"/>
    <property type="molecule type" value="Genomic_DNA"/>
</dbReference>
<evidence type="ECO:0000313" key="1">
    <source>
        <dbReference type="EMBL" id="MFC0523645.1"/>
    </source>
</evidence>
<keyword evidence="2" id="KW-1185">Reference proteome</keyword>
<dbReference type="Proteomes" id="UP001589836">
    <property type="component" value="Unassembled WGS sequence"/>
</dbReference>
<reference evidence="1 2" key="1">
    <citation type="submission" date="2024-09" db="EMBL/GenBank/DDBJ databases">
        <authorList>
            <person name="Sun Q."/>
            <person name="Mori K."/>
        </authorList>
    </citation>
    <scope>NUCLEOTIDE SEQUENCE [LARGE SCALE GENOMIC DNA]</scope>
    <source>
        <strain evidence="1 2">NCAIM B.02529</strain>
    </source>
</reference>
<name>A0ABV6LML5_9BACI</name>
<evidence type="ECO:0000313" key="2">
    <source>
        <dbReference type="Proteomes" id="UP001589836"/>
    </source>
</evidence>